<comment type="caution">
    <text evidence="2">The sequence shown here is derived from an EMBL/GenBank/DDBJ whole genome shotgun (WGS) entry which is preliminary data.</text>
</comment>
<dbReference type="InterPro" id="IPR016024">
    <property type="entry name" value="ARM-type_fold"/>
</dbReference>
<evidence type="ECO:0000313" key="3">
    <source>
        <dbReference type="Proteomes" id="UP001470230"/>
    </source>
</evidence>
<accession>A0ABR2JWC9</accession>
<protein>
    <recommendedName>
        <fullName evidence="4">Phosphoprotein phosphatase</fullName>
    </recommendedName>
</protein>
<sequence>MFVSRRQFLSIRQPSLQPLDRNHDSNSDSENKNTLYNSTNKDFSSSLPGKTSQARIINPPRSSFSSTNKCILVPSRQKFPNQSSSLRISVPPKSSSQTLFSTINVKNSVSSPFGSKSITPLADPTPTNDITHLTDSTPENSMPIAEDSNFTVNADTNDLQSDTSDFPEKDPSTIESNIDDQHTIEQNSTVEPIITSKTSIDENPECQQSPSVSSSSFESSIRQKLDICTQICDFSMQKNNMPEKELKSHTLFELVELFEHSSQIQNIDVSLQNDIFKMIEANIFNPNRIRKVIISDYSFTFLEPSWSHLFYCYQIFNKFLQLFPNSELITKDLMKRILFLTELPDNNERTQLVTLLRTYYNSHPKEHLLIIKAVESFFIDLLDQQVPHFCAMPLLQLSAYLFSKSRYEYPNDINRLIKSSIIPLIGLKYLPFFQQSLKNFISVVLAAYPSMAMELLRGIELRWPITNGTKQQQILEILIMIFSKMPQDAFKLISKRVFKFLADCLLSNHLKTIETVLDVWNNADENNWIVINSRTGIKEMYENTAYLSEKHWNSQVVSKANLALAAMNRLNKNTLQKIKAYYKQLKSQKFREKPPNDIQKAWNLIAQKASSNGADFDLTEKMARLRELFHNEKRPTLEMSRFIPVKKKDIEESQKAAKGLK</sequence>
<feature type="compositionally biased region" description="Basic and acidic residues" evidence="1">
    <location>
        <begin position="20"/>
        <end position="31"/>
    </location>
</feature>
<organism evidence="2 3">
    <name type="scientific">Tritrichomonas musculus</name>
    <dbReference type="NCBI Taxonomy" id="1915356"/>
    <lineage>
        <taxon>Eukaryota</taxon>
        <taxon>Metamonada</taxon>
        <taxon>Parabasalia</taxon>
        <taxon>Tritrichomonadida</taxon>
        <taxon>Tritrichomonadidae</taxon>
        <taxon>Tritrichomonas</taxon>
    </lineage>
</organism>
<dbReference type="Gene3D" id="1.25.10.10">
    <property type="entry name" value="Leucine-rich Repeat Variant"/>
    <property type="match status" value="1"/>
</dbReference>
<feature type="compositionally biased region" description="Polar residues" evidence="1">
    <location>
        <begin position="32"/>
        <end position="67"/>
    </location>
</feature>
<dbReference type="Pfam" id="PF01603">
    <property type="entry name" value="B56"/>
    <property type="match status" value="1"/>
</dbReference>
<evidence type="ECO:0008006" key="4">
    <source>
        <dbReference type="Google" id="ProtNLM"/>
    </source>
</evidence>
<feature type="region of interest" description="Disordered" evidence="1">
    <location>
        <begin position="1"/>
        <end position="67"/>
    </location>
</feature>
<keyword evidence="3" id="KW-1185">Reference proteome</keyword>
<feature type="compositionally biased region" description="Polar residues" evidence="1">
    <location>
        <begin position="125"/>
        <end position="140"/>
    </location>
</feature>
<dbReference type="InterPro" id="IPR011989">
    <property type="entry name" value="ARM-like"/>
</dbReference>
<feature type="region of interest" description="Disordered" evidence="1">
    <location>
        <begin position="116"/>
        <end position="175"/>
    </location>
</feature>
<feature type="compositionally biased region" description="Low complexity" evidence="1">
    <location>
        <begin position="209"/>
        <end position="218"/>
    </location>
</feature>
<evidence type="ECO:0000313" key="2">
    <source>
        <dbReference type="EMBL" id="KAK8882527.1"/>
    </source>
</evidence>
<dbReference type="PANTHER" id="PTHR10257">
    <property type="entry name" value="SERINE/THREONINE PROTEIN PHOSPHATASE 2A PP2A REGULATORY SUBUNIT B"/>
    <property type="match status" value="1"/>
</dbReference>
<dbReference type="SUPFAM" id="SSF48371">
    <property type="entry name" value="ARM repeat"/>
    <property type="match status" value="1"/>
</dbReference>
<feature type="region of interest" description="Disordered" evidence="1">
    <location>
        <begin position="199"/>
        <end position="218"/>
    </location>
</feature>
<dbReference type="PANTHER" id="PTHR10257:SF3">
    <property type="entry name" value="SERINE_THREONINE-PROTEIN PHOSPHATASE 2A 56 KDA REGULATORY SUBUNIT GAMMA ISOFORM"/>
    <property type="match status" value="1"/>
</dbReference>
<name>A0ABR2JWC9_9EUKA</name>
<dbReference type="EMBL" id="JAPFFF010000009">
    <property type="protein sequence ID" value="KAK8882527.1"/>
    <property type="molecule type" value="Genomic_DNA"/>
</dbReference>
<gene>
    <name evidence="2" type="ORF">M9Y10_045169</name>
</gene>
<dbReference type="Proteomes" id="UP001470230">
    <property type="component" value="Unassembled WGS sequence"/>
</dbReference>
<proteinExistence type="predicted"/>
<reference evidence="2 3" key="1">
    <citation type="submission" date="2024-04" db="EMBL/GenBank/DDBJ databases">
        <title>Tritrichomonas musculus Genome.</title>
        <authorList>
            <person name="Alves-Ferreira E."/>
            <person name="Grigg M."/>
            <person name="Lorenzi H."/>
            <person name="Galac M."/>
        </authorList>
    </citation>
    <scope>NUCLEOTIDE SEQUENCE [LARGE SCALE GENOMIC DNA]</scope>
    <source>
        <strain evidence="2 3">EAF2021</strain>
    </source>
</reference>
<feature type="compositionally biased region" description="Polar residues" evidence="1">
    <location>
        <begin position="148"/>
        <end position="164"/>
    </location>
</feature>
<evidence type="ECO:0000256" key="1">
    <source>
        <dbReference type="SAM" id="MobiDB-lite"/>
    </source>
</evidence>
<dbReference type="InterPro" id="IPR002554">
    <property type="entry name" value="PP2A_B56"/>
</dbReference>